<keyword evidence="8" id="KW-0698">rRNA processing</keyword>
<comment type="similarity">
    <text evidence="1 8">Belongs to the endoribonuclease YbeY family.</text>
</comment>
<organism evidence="9 10">
    <name type="scientific">Pseudidiomarina fusca</name>
    <dbReference type="NCBI Taxonomy" id="2965078"/>
    <lineage>
        <taxon>Bacteria</taxon>
        <taxon>Pseudomonadati</taxon>
        <taxon>Pseudomonadota</taxon>
        <taxon>Gammaproteobacteria</taxon>
        <taxon>Alteromonadales</taxon>
        <taxon>Idiomarinaceae</taxon>
        <taxon>Pseudidiomarina</taxon>
    </lineage>
</organism>
<dbReference type="Gene3D" id="3.40.390.30">
    <property type="entry name" value="Metalloproteases ('zincins'), catalytic domain"/>
    <property type="match status" value="1"/>
</dbReference>
<keyword evidence="6 8" id="KW-0378">Hydrolase</keyword>
<comment type="function">
    <text evidence="8">Single strand-specific metallo-endoribonuclease involved in late-stage 70S ribosome quality control and in maturation of the 3' terminus of the 16S rRNA.</text>
</comment>
<dbReference type="EC" id="3.1.-.-" evidence="8"/>
<comment type="cofactor">
    <cofactor evidence="8">
        <name>Zn(2+)</name>
        <dbReference type="ChEBI" id="CHEBI:29105"/>
    </cofactor>
    <text evidence="8">Binds 1 zinc ion.</text>
</comment>
<keyword evidence="5 8" id="KW-0255">Endonuclease</keyword>
<dbReference type="InterPro" id="IPR020549">
    <property type="entry name" value="YbeY_CS"/>
</dbReference>
<evidence type="ECO:0000256" key="5">
    <source>
        <dbReference type="ARBA" id="ARBA00022759"/>
    </source>
</evidence>
<keyword evidence="3 8" id="KW-0540">Nuclease</keyword>
<dbReference type="HAMAP" id="MF_00009">
    <property type="entry name" value="Endoribonucl_YbeY"/>
    <property type="match status" value="1"/>
</dbReference>
<evidence type="ECO:0000313" key="9">
    <source>
        <dbReference type="EMBL" id="MDT7525160.1"/>
    </source>
</evidence>
<sequence length="156" mass="17283">MTATLDIQIASTASDIPSHQQFSQWVTSVLQHLAQPDSEMTIRVVDSDEGLQLNHDYRGKDYATNVLSFPFESPVPLPLQLLGDLVICAPVVSREATEQNKPLVAHWAHLVVHGTLHLLGYDHIEDQQAEQMEQLERDILAGLGYADPYAEADAIT</sequence>
<evidence type="ECO:0000256" key="8">
    <source>
        <dbReference type="HAMAP-Rule" id="MF_00009"/>
    </source>
</evidence>
<comment type="subcellular location">
    <subcellularLocation>
        <location evidence="8">Cytoplasm</location>
    </subcellularLocation>
</comment>
<keyword evidence="7 8" id="KW-0862">Zinc</keyword>
<evidence type="ECO:0000256" key="4">
    <source>
        <dbReference type="ARBA" id="ARBA00022723"/>
    </source>
</evidence>
<feature type="binding site" evidence="8">
    <location>
        <position position="117"/>
    </location>
    <ligand>
        <name>Zn(2+)</name>
        <dbReference type="ChEBI" id="CHEBI:29105"/>
        <note>catalytic</note>
    </ligand>
</feature>
<dbReference type="Proteomes" id="UP001305027">
    <property type="component" value="Unassembled WGS sequence"/>
</dbReference>
<dbReference type="RefSeq" id="WP_153825760.1">
    <property type="nucleotide sequence ID" value="NZ_JANFPJ010000006.1"/>
</dbReference>
<evidence type="ECO:0000256" key="2">
    <source>
        <dbReference type="ARBA" id="ARBA00022517"/>
    </source>
</evidence>
<evidence type="ECO:0000256" key="3">
    <source>
        <dbReference type="ARBA" id="ARBA00022722"/>
    </source>
</evidence>
<evidence type="ECO:0000256" key="1">
    <source>
        <dbReference type="ARBA" id="ARBA00010875"/>
    </source>
</evidence>
<keyword evidence="8" id="KW-0963">Cytoplasm</keyword>
<feature type="binding site" evidence="8">
    <location>
        <position position="113"/>
    </location>
    <ligand>
        <name>Zn(2+)</name>
        <dbReference type="ChEBI" id="CHEBI:29105"/>
        <note>catalytic</note>
    </ligand>
</feature>
<dbReference type="PANTHER" id="PTHR46986">
    <property type="entry name" value="ENDORIBONUCLEASE YBEY, CHLOROPLASTIC"/>
    <property type="match status" value="1"/>
</dbReference>
<dbReference type="PROSITE" id="PS01306">
    <property type="entry name" value="UPF0054"/>
    <property type="match status" value="1"/>
</dbReference>
<gene>
    <name evidence="8 9" type="primary">ybeY</name>
    <name evidence="9" type="ORF">NOG12_03525</name>
</gene>
<dbReference type="Pfam" id="PF02130">
    <property type="entry name" value="YbeY"/>
    <property type="match status" value="1"/>
</dbReference>
<keyword evidence="2 8" id="KW-0690">Ribosome biogenesis</keyword>
<dbReference type="SUPFAM" id="SSF55486">
    <property type="entry name" value="Metalloproteases ('zincins'), catalytic domain"/>
    <property type="match status" value="1"/>
</dbReference>
<feature type="binding site" evidence="8">
    <location>
        <position position="123"/>
    </location>
    <ligand>
        <name>Zn(2+)</name>
        <dbReference type="ChEBI" id="CHEBI:29105"/>
        <note>catalytic</note>
    </ligand>
</feature>
<keyword evidence="10" id="KW-1185">Reference proteome</keyword>
<name>A0ABU3KUJ2_9GAMM</name>
<protein>
    <recommendedName>
        <fullName evidence="8">Endoribonuclease YbeY</fullName>
        <ecNumber evidence="8">3.1.-.-</ecNumber>
    </recommendedName>
</protein>
<dbReference type="NCBIfam" id="TIGR00043">
    <property type="entry name" value="rRNA maturation RNase YbeY"/>
    <property type="match status" value="1"/>
</dbReference>
<comment type="caution">
    <text evidence="9">The sequence shown here is derived from an EMBL/GenBank/DDBJ whole genome shotgun (WGS) entry which is preliminary data.</text>
</comment>
<evidence type="ECO:0000313" key="10">
    <source>
        <dbReference type="Proteomes" id="UP001305027"/>
    </source>
</evidence>
<dbReference type="EMBL" id="JANFPJ010000006">
    <property type="protein sequence ID" value="MDT7525160.1"/>
    <property type="molecule type" value="Genomic_DNA"/>
</dbReference>
<accession>A0ABU3KUJ2</accession>
<proteinExistence type="inferred from homology"/>
<evidence type="ECO:0000256" key="6">
    <source>
        <dbReference type="ARBA" id="ARBA00022801"/>
    </source>
</evidence>
<keyword evidence="4 8" id="KW-0479">Metal-binding</keyword>
<reference evidence="9 10" key="1">
    <citation type="submission" date="2022-07" db="EMBL/GenBank/DDBJ databases">
        <title>Pseudidiomarina sp. nov, a marine bacterium isolated from Pacific Ocean.</title>
        <authorList>
            <person name="Wang Y."/>
        </authorList>
    </citation>
    <scope>NUCLEOTIDE SEQUENCE [LARGE SCALE GENOMIC DNA]</scope>
    <source>
        <strain evidence="9 10">GXY010</strain>
    </source>
</reference>
<dbReference type="PANTHER" id="PTHR46986:SF1">
    <property type="entry name" value="ENDORIBONUCLEASE YBEY, CHLOROPLASTIC"/>
    <property type="match status" value="1"/>
</dbReference>
<evidence type="ECO:0000256" key="7">
    <source>
        <dbReference type="ARBA" id="ARBA00022833"/>
    </source>
</evidence>
<dbReference type="InterPro" id="IPR002036">
    <property type="entry name" value="YbeY"/>
</dbReference>
<dbReference type="InterPro" id="IPR023091">
    <property type="entry name" value="MetalPrtase_cat_dom_sf_prd"/>
</dbReference>